<evidence type="ECO:0008006" key="3">
    <source>
        <dbReference type="Google" id="ProtNLM"/>
    </source>
</evidence>
<dbReference type="Gene3D" id="3.60.160.10">
    <property type="entry name" value="Mitochondrial biogenesis AIM24"/>
    <property type="match status" value="1"/>
</dbReference>
<protein>
    <recommendedName>
        <fullName evidence="3">AIM24 family protein</fullName>
    </recommendedName>
</protein>
<dbReference type="Proteomes" id="UP000027946">
    <property type="component" value="Unassembled WGS sequence"/>
</dbReference>
<gene>
    <name evidence="1" type="ORF">CLIT_4c00530</name>
</gene>
<dbReference type="InterPro" id="IPR002838">
    <property type="entry name" value="AIM24"/>
</dbReference>
<proteinExistence type="predicted"/>
<dbReference type="PANTHER" id="PTHR38074:SF1">
    <property type="entry name" value="ALTERED INHERITANCE OF MITOCHONDRIA PROTEIN 24, MITOCHONDRIAL"/>
    <property type="match status" value="1"/>
</dbReference>
<dbReference type="InterPro" id="IPR016031">
    <property type="entry name" value="Trp_RNA-bd_attenuator-like_dom"/>
</dbReference>
<organism evidence="1 2">
    <name type="scientific">Peptoclostridium litorale DSM 5388</name>
    <dbReference type="NCBI Taxonomy" id="1121324"/>
    <lineage>
        <taxon>Bacteria</taxon>
        <taxon>Bacillati</taxon>
        <taxon>Bacillota</taxon>
        <taxon>Clostridia</taxon>
        <taxon>Peptostreptococcales</taxon>
        <taxon>Peptoclostridiaceae</taxon>
        <taxon>Peptoclostridium</taxon>
    </lineage>
</organism>
<name>A0A069RGT4_PEPLI</name>
<dbReference type="EMBL" id="JJMM01000004">
    <property type="protein sequence ID" value="KDR96216.1"/>
    <property type="molecule type" value="Genomic_DNA"/>
</dbReference>
<dbReference type="PANTHER" id="PTHR38074">
    <property type="entry name" value="ALTERED INHERITANCE OF MITOCHONDRIA PROTEIN 24, MITOCHONDRIAL"/>
    <property type="match status" value="1"/>
</dbReference>
<comment type="caution">
    <text evidence="1">The sequence shown here is derived from an EMBL/GenBank/DDBJ whole genome shotgun (WGS) entry which is preliminary data.</text>
</comment>
<dbReference type="OrthoDB" id="8707822at2"/>
<dbReference type="Pfam" id="PF01987">
    <property type="entry name" value="AIM24"/>
    <property type="match status" value="1"/>
</dbReference>
<dbReference type="SUPFAM" id="SSF51219">
    <property type="entry name" value="TRAP-like"/>
    <property type="match status" value="1"/>
</dbReference>
<evidence type="ECO:0000313" key="1">
    <source>
        <dbReference type="EMBL" id="KDR96216.1"/>
    </source>
</evidence>
<keyword evidence="2" id="KW-1185">Reference proteome</keyword>
<accession>A0A069RGT4</accession>
<reference evidence="1 2" key="1">
    <citation type="submission" date="2014-03" db="EMBL/GenBank/DDBJ databases">
        <title>Genome sequence of Clostridium litorale W6, DSM 5388.</title>
        <authorList>
            <person name="Poehlein A."/>
            <person name="Jagirdar A."/>
            <person name="Khonsari B."/>
            <person name="Chibani C.M."/>
            <person name="Gutierrez Gutierrez D.A."/>
            <person name="Davydova E."/>
            <person name="Alghaithi H.S."/>
            <person name="Nair K.P."/>
            <person name="Dhamotharan K."/>
            <person name="Chandran L."/>
            <person name="G W."/>
            <person name="Daniel R."/>
        </authorList>
    </citation>
    <scope>NUCLEOTIDE SEQUENCE [LARGE SCALE GENOMIC DNA]</scope>
    <source>
        <strain evidence="1 2">W6</strain>
    </source>
</reference>
<dbReference type="eggNOG" id="COG2013">
    <property type="taxonomic scope" value="Bacteria"/>
</dbReference>
<evidence type="ECO:0000313" key="2">
    <source>
        <dbReference type="Proteomes" id="UP000027946"/>
    </source>
</evidence>
<dbReference type="InterPro" id="IPR036983">
    <property type="entry name" value="AIM24_sf"/>
</dbReference>
<dbReference type="RefSeq" id="WP_038261894.1">
    <property type="nucleotide sequence ID" value="NZ_FSRH01000009.1"/>
</dbReference>
<dbReference type="STRING" id="1121324.CLIT_4c00530"/>
<dbReference type="AlphaFoldDB" id="A0A069RGT4"/>
<sequence length="219" mass="23753">MFNFKIHQELSCIAEGDGYFYAKAGAMVAYKGQFTAEKVLLDPNQNQSMLKSFVNLAARKLSGENIPIMKVSGNGAYYMANRAQHVSIITLDKGQSLGVESENLLAFTPDCKYSVRFIGSGVVSQKGLFTSNFTANGPNAQVVVTTNGNPIVLETPCVVDPDAVVCWTGPDPGFRADVNWKTFLGQTSGESYFMEFNSHGEVVIIQPSERFGGIDIGID</sequence>